<name>A0A1D6NHN8_MAIZE</name>
<organism evidence="1">
    <name type="scientific">Zea mays</name>
    <name type="common">Maize</name>
    <dbReference type="NCBI Taxonomy" id="4577"/>
    <lineage>
        <taxon>Eukaryota</taxon>
        <taxon>Viridiplantae</taxon>
        <taxon>Streptophyta</taxon>
        <taxon>Embryophyta</taxon>
        <taxon>Tracheophyta</taxon>
        <taxon>Spermatophyta</taxon>
        <taxon>Magnoliopsida</taxon>
        <taxon>Liliopsida</taxon>
        <taxon>Poales</taxon>
        <taxon>Poaceae</taxon>
        <taxon>PACMAD clade</taxon>
        <taxon>Panicoideae</taxon>
        <taxon>Andropogonodae</taxon>
        <taxon>Andropogoneae</taxon>
        <taxon>Tripsacinae</taxon>
        <taxon>Zea</taxon>
    </lineage>
</organism>
<protein>
    <submittedName>
        <fullName evidence="1">HD domain containing protein</fullName>
    </submittedName>
</protein>
<accession>A0A1D6NHN8</accession>
<sequence>MAVSSRFPSQPAARGLLRRTPQRILPVERTPRRLALVVTAVSGGPVPGGSVRAGPLK</sequence>
<evidence type="ECO:0000313" key="1">
    <source>
        <dbReference type="EMBL" id="ONM39896.1"/>
    </source>
</evidence>
<dbReference type="EMBL" id="CM007649">
    <property type="protein sequence ID" value="ONM39896.1"/>
    <property type="molecule type" value="Genomic_DNA"/>
</dbReference>
<proteinExistence type="predicted"/>
<reference evidence="1" key="1">
    <citation type="submission" date="2015-12" db="EMBL/GenBank/DDBJ databases">
        <title>Update maize B73 reference genome by single molecule sequencing technologies.</title>
        <authorList>
            <consortium name="Maize Genome Sequencing Project"/>
            <person name="Ware D."/>
        </authorList>
    </citation>
    <scope>NUCLEOTIDE SEQUENCE [LARGE SCALE GENOMIC DNA]</scope>
    <source>
        <tissue evidence="1">Seedling</tissue>
    </source>
</reference>
<gene>
    <name evidence="1" type="ORF">ZEAMMB73_Zm00001d044090</name>
</gene>
<dbReference type="AlphaFoldDB" id="A0A1D6NHN8"/>